<dbReference type="Proteomes" id="UP001500393">
    <property type="component" value="Unassembled WGS sequence"/>
</dbReference>
<dbReference type="RefSeq" id="WP_344222732.1">
    <property type="nucleotide sequence ID" value="NZ_BAAAOS010000077.1"/>
</dbReference>
<gene>
    <name evidence="2" type="ORF">GCM10009789_87530</name>
</gene>
<evidence type="ECO:0000313" key="3">
    <source>
        <dbReference type="Proteomes" id="UP001500393"/>
    </source>
</evidence>
<dbReference type="EMBL" id="BAAAOS010000077">
    <property type="protein sequence ID" value="GAA1620423.1"/>
    <property type="molecule type" value="Genomic_DNA"/>
</dbReference>
<accession>A0ABN2EWQ9</accession>
<protein>
    <submittedName>
        <fullName evidence="2">Uncharacterized protein</fullName>
    </submittedName>
</protein>
<reference evidence="2 3" key="1">
    <citation type="journal article" date="2019" name="Int. J. Syst. Evol. Microbiol.">
        <title>The Global Catalogue of Microorganisms (GCM) 10K type strain sequencing project: providing services to taxonomists for standard genome sequencing and annotation.</title>
        <authorList>
            <consortium name="The Broad Institute Genomics Platform"/>
            <consortium name="The Broad Institute Genome Sequencing Center for Infectious Disease"/>
            <person name="Wu L."/>
            <person name="Ma J."/>
        </authorList>
    </citation>
    <scope>NUCLEOTIDE SEQUENCE [LARGE SCALE GENOMIC DNA]</scope>
    <source>
        <strain evidence="2 3">JCM 14969</strain>
    </source>
</reference>
<feature type="transmembrane region" description="Helical" evidence="1">
    <location>
        <begin position="36"/>
        <end position="56"/>
    </location>
</feature>
<name>A0ABN2EWQ9_9ACTN</name>
<comment type="caution">
    <text evidence="2">The sequence shown here is derived from an EMBL/GenBank/DDBJ whole genome shotgun (WGS) entry which is preliminary data.</text>
</comment>
<feature type="transmembrane region" description="Helical" evidence="1">
    <location>
        <begin position="68"/>
        <end position="87"/>
    </location>
</feature>
<feature type="transmembrane region" description="Helical" evidence="1">
    <location>
        <begin position="107"/>
        <end position="125"/>
    </location>
</feature>
<evidence type="ECO:0000256" key="1">
    <source>
        <dbReference type="SAM" id="Phobius"/>
    </source>
</evidence>
<keyword evidence="3" id="KW-1185">Reference proteome</keyword>
<keyword evidence="1" id="KW-0812">Transmembrane</keyword>
<sequence length="184" mass="19469">MSKTLRFGTVPTLLAVYATARPIDGSDGDYGPGLAWNVGHIAFLGAFIGFGALTSYFWRASPRPHTGVVASALASLVGVALFCWVILTDLIPPLDEQASLPDPVMALGPIVFIIGFVASLAMHGYQTKMRLWWLPPTLTLAGLLTVGANLDLLPVTTGLVSAALLWTAANQNESQHRQPATGKS</sequence>
<keyword evidence="1" id="KW-1133">Transmembrane helix</keyword>
<evidence type="ECO:0000313" key="2">
    <source>
        <dbReference type="EMBL" id="GAA1620423.1"/>
    </source>
</evidence>
<keyword evidence="1" id="KW-0472">Membrane</keyword>
<organism evidence="2 3">
    <name type="scientific">Kribbella sancticallisti</name>
    <dbReference type="NCBI Taxonomy" id="460087"/>
    <lineage>
        <taxon>Bacteria</taxon>
        <taxon>Bacillati</taxon>
        <taxon>Actinomycetota</taxon>
        <taxon>Actinomycetes</taxon>
        <taxon>Propionibacteriales</taxon>
        <taxon>Kribbellaceae</taxon>
        <taxon>Kribbella</taxon>
    </lineage>
</organism>
<proteinExistence type="predicted"/>